<evidence type="ECO:0000256" key="1">
    <source>
        <dbReference type="SAM" id="MobiDB-lite"/>
    </source>
</evidence>
<dbReference type="Proteomes" id="UP000799537">
    <property type="component" value="Unassembled WGS sequence"/>
</dbReference>
<dbReference type="GeneID" id="54558549"/>
<feature type="compositionally biased region" description="Low complexity" evidence="1">
    <location>
        <begin position="340"/>
        <end position="361"/>
    </location>
</feature>
<dbReference type="OrthoDB" id="3944128at2759"/>
<name>A0A6A6CRK9_ZASCE</name>
<dbReference type="EMBL" id="ML993587">
    <property type="protein sequence ID" value="KAF2169794.1"/>
    <property type="molecule type" value="Genomic_DNA"/>
</dbReference>
<evidence type="ECO:0000313" key="3">
    <source>
        <dbReference type="Proteomes" id="UP000799537"/>
    </source>
</evidence>
<feature type="region of interest" description="Disordered" evidence="1">
    <location>
        <begin position="655"/>
        <end position="688"/>
    </location>
</feature>
<gene>
    <name evidence="2" type="ORF">M409DRAFT_20209</name>
</gene>
<protein>
    <submittedName>
        <fullName evidence="2">Uncharacterized protein</fullName>
    </submittedName>
</protein>
<evidence type="ECO:0000313" key="2">
    <source>
        <dbReference type="EMBL" id="KAF2169794.1"/>
    </source>
</evidence>
<keyword evidence="3" id="KW-1185">Reference proteome</keyword>
<sequence>MPMVTETNVFNLSSYCEAQQSSFFSTYSSTELITSTITDYQGFDDTGDQTGSVVSQTYSTRTITYTERPNDAYANGGAKPPCCSTCRISAGTIQFYWWPDLATATAGSITVSNNGSGTPVTAVAPNGFTFTSPSVYMAFSSLYAQNRCSTVGDVWYNTTIGFHPNEITTVNAYVTTFTSYSLTTEDGTTESEFITAGGYRPPPSPLHYSDLAKNCSSEPGYVYFPDDPQNDLAGSVEQDPCHPILQLPDSLISMRPEWVDNHCRAAEGFGAYDPPQASTAAAAEVKPTLAPAQPGSTGTSNSAPATSTFTAQPDTTPTSSADTSSAAPPPASTPSNGGQSSSSSPVALPSPVVASSESALEPAQSESATLLSPAIQSTASELQTPSRTATDAVMTSSGGQQLPSPNTPQVESSQAAIIAPGNVDTTTQIVGQAPASQIIQETTSVNGQFSVVTEVQQQPTQAADGAAVGPAVVTTVLEQTTLVNGQATVVSSIIPAPNGGASQQGTTQVAVVTVGGQTFTADASSNFVVNDQTISANGATVTINNTPVALLSGGQTAVVGGSTVSIAVTPAADNAASITVGTNVLKANTEGGYVVSPDTTLSIGGSSVTVDNTAYALKTNEAGETMLVAGAAATSTSSANIGHYILSAINGQNETSSSSSSSAQQSHTSSKTTSPSTSGGNRATSASASVATQTAGAVTVRTSSALMLCLLALLAMI</sequence>
<accession>A0A6A6CRK9</accession>
<feature type="compositionally biased region" description="Polar residues" evidence="1">
    <location>
        <begin position="364"/>
        <end position="409"/>
    </location>
</feature>
<feature type="compositionally biased region" description="Low complexity" evidence="1">
    <location>
        <begin position="313"/>
        <end position="326"/>
    </location>
</feature>
<dbReference type="RefSeq" id="XP_033670683.1">
    <property type="nucleotide sequence ID" value="XM_033805277.1"/>
</dbReference>
<dbReference type="AlphaFoldDB" id="A0A6A6CRK9"/>
<feature type="compositionally biased region" description="Polar residues" evidence="1">
    <location>
        <begin position="294"/>
        <end position="312"/>
    </location>
</feature>
<proteinExistence type="predicted"/>
<feature type="region of interest" description="Disordered" evidence="1">
    <location>
        <begin position="289"/>
        <end position="409"/>
    </location>
</feature>
<reference evidence="2" key="1">
    <citation type="journal article" date="2020" name="Stud. Mycol.">
        <title>101 Dothideomycetes genomes: a test case for predicting lifestyles and emergence of pathogens.</title>
        <authorList>
            <person name="Haridas S."/>
            <person name="Albert R."/>
            <person name="Binder M."/>
            <person name="Bloem J."/>
            <person name="Labutti K."/>
            <person name="Salamov A."/>
            <person name="Andreopoulos B."/>
            <person name="Baker S."/>
            <person name="Barry K."/>
            <person name="Bills G."/>
            <person name="Bluhm B."/>
            <person name="Cannon C."/>
            <person name="Castanera R."/>
            <person name="Culley D."/>
            <person name="Daum C."/>
            <person name="Ezra D."/>
            <person name="Gonzalez J."/>
            <person name="Henrissat B."/>
            <person name="Kuo A."/>
            <person name="Liang C."/>
            <person name="Lipzen A."/>
            <person name="Lutzoni F."/>
            <person name="Magnuson J."/>
            <person name="Mondo S."/>
            <person name="Nolan M."/>
            <person name="Ohm R."/>
            <person name="Pangilinan J."/>
            <person name="Park H.-J."/>
            <person name="Ramirez L."/>
            <person name="Alfaro M."/>
            <person name="Sun H."/>
            <person name="Tritt A."/>
            <person name="Yoshinaga Y."/>
            <person name="Zwiers L.-H."/>
            <person name="Turgeon B."/>
            <person name="Goodwin S."/>
            <person name="Spatafora J."/>
            <person name="Crous P."/>
            <person name="Grigoriev I."/>
        </authorList>
    </citation>
    <scope>NUCLEOTIDE SEQUENCE</scope>
    <source>
        <strain evidence="2">ATCC 36951</strain>
    </source>
</reference>
<organism evidence="2 3">
    <name type="scientific">Zasmidium cellare ATCC 36951</name>
    <dbReference type="NCBI Taxonomy" id="1080233"/>
    <lineage>
        <taxon>Eukaryota</taxon>
        <taxon>Fungi</taxon>
        <taxon>Dikarya</taxon>
        <taxon>Ascomycota</taxon>
        <taxon>Pezizomycotina</taxon>
        <taxon>Dothideomycetes</taxon>
        <taxon>Dothideomycetidae</taxon>
        <taxon>Mycosphaerellales</taxon>
        <taxon>Mycosphaerellaceae</taxon>
        <taxon>Zasmidium</taxon>
    </lineage>
</organism>